<protein>
    <recommendedName>
        <fullName evidence="2">(2Fe-2S)-binding protein</fullName>
    </recommendedName>
</protein>
<gene>
    <name evidence="1" type="ORF">METZ01_LOCUS232014</name>
</gene>
<evidence type="ECO:0008006" key="2">
    <source>
        <dbReference type="Google" id="ProtNLM"/>
    </source>
</evidence>
<reference evidence="1" key="1">
    <citation type="submission" date="2018-05" db="EMBL/GenBank/DDBJ databases">
        <authorList>
            <person name="Lanie J.A."/>
            <person name="Ng W.-L."/>
            <person name="Kazmierczak K.M."/>
            <person name="Andrzejewski T.M."/>
            <person name="Davidsen T.M."/>
            <person name="Wayne K.J."/>
            <person name="Tettelin H."/>
            <person name="Glass J.I."/>
            <person name="Rusch D."/>
            <person name="Podicherti R."/>
            <person name="Tsui H.-C.T."/>
            <person name="Winkler M.E."/>
        </authorList>
    </citation>
    <scope>NUCLEOTIDE SEQUENCE</scope>
</reference>
<feature type="non-terminal residue" evidence="1">
    <location>
        <position position="38"/>
    </location>
</feature>
<dbReference type="InterPro" id="IPR036010">
    <property type="entry name" value="2Fe-2S_ferredoxin-like_sf"/>
</dbReference>
<proteinExistence type="predicted"/>
<accession>A0A382GVT0</accession>
<dbReference type="AlphaFoldDB" id="A0A382GVT0"/>
<name>A0A382GVT0_9ZZZZ</name>
<organism evidence="1">
    <name type="scientific">marine metagenome</name>
    <dbReference type="NCBI Taxonomy" id="408172"/>
    <lineage>
        <taxon>unclassified sequences</taxon>
        <taxon>metagenomes</taxon>
        <taxon>ecological metagenomes</taxon>
    </lineage>
</organism>
<dbReference type="GO" id="GO:0051536">
    <property type="term" value="F:iron-sulfur cluster binding"/>
    <property type="evidence" value="ECO:0007669"/>
    <property type="project" value="InterPro"/>
</dbReference>
<evidence type="ECO:0000313" key="1">
    <source>
        <dbReference type="EMBL" id="SVB79160.1"/>
    </source>
</evidence>
<dbReference type="InterPro" id="IPR012675">
    <property type="entry name" value="Beta-grasp_dom_sf"/>
</dbReference>
<dbReference type="EMBL" id="UINC01057708">
    <property type="protein sequence ID" value="SVB79160.1"/>
    <property type="molecule type" value="Genomic_DNA"/>
</dbReference>
<dbReference type="Gene3D" id="3.10.20.30">
    <property type="match status" value="1"/>
</dbReference>
<dbReference type="SUPFAM" id="SSF54292">
    <property type="entry name" value="2Fe-2S ferredoxin-like"/>
    <property type="match status" value="1"/>
</dbReference>
<sequence length="38" mass="4501">MENFTLYINGEKRQLNLDGSMPLLWVLRDELKLTGTKY</sequence>